<evidence type="ECO:0000256" key="6">
    <source>
        <dbReference type="SAM" id="MobiDB-lite"/>
    </source>
</evidence>
<feature type="transmembrane region" description="Helical" evidence="7">
    <location>
        <begin position="264"/>
        <end position="286"/>
    </location>
</feature>
<gene>
    <name evidence="8" type="ORF">MON41_00755</name>
</gene>
<feature type="region of interest" description="Disordered" evidence="6">
    <location>
        <begin position="329"/>
        <end position="358"/>
    </location>
</feature>
<evidence type="ECO:0000256" key="7">
    <source>
        <dbReference type="SAM" id="Phobius"/>
    </source>
</evidence>
<dbReference type="PANTHER" id="PTHR30213">
    <property type="entry name" value="INNER MEMBRANE PROTEIN YHJD"/>
    <property type="match status" value="1"/>
</dbReference>
<evidence type="ECO:0000313" key="8">
    <source>
        <dbReference type="EMBL" id="MCI0752290.1"/>
    </source>
</evidence>
<reference evidence="8 9" key="1">
    <citation type="submission" date="2022-03" db="EMBL/GenBank/DDBJ databases">
        <title>Complete genome analysis of Roseomonas KG 17.1 : a prolific producer of plant growth promoters.</title>
        <authorList>
            <person name="Saadouli I."/>
            <person name="Najjari A."/>
            <person name="Mosbah A."/>
            <person name="Ouzari H.I."/>
        </authorList>
    </citation>
    <scope>NUCLEOTIDE SEQUENCE [LARGE SCALE GENOMIC DNA]</scope>
    <source>
        <strain evidence="8 9">KG17-1</strain>
    </source>
</reference>
<name>A0ABS9W072_9PROT</name>
<dbReference type="EMBL" id="JALBUU010000004">
    <property type="protein sequence ID" value="MCI0752290.1"/>
    <property type="molecule type" value="Genomic_DNA"/>
</dbReference>
<evidence type="ECO:0000256" key="5">
    <source>
        <dbReference type="ARBA" id="ARBA00023136"/>
    </source>
</evidence>
<dbReference type="Proteomes" id="UP001201985">
    <property type="component" value="Unassembled WGS sequence"/>
</dbReference>
<feature type="region of interest" description="Disordered" evidence="6">
    <location>
        <begin position="24"/>
        <end position="56"/>
    </location>
</feature>
<feature type="compositionally biased region" description="Gly residues" evidence="6">
    <location>
        <begin position="29"/>
        <end position="45"/>
    </location>
</feature>
<evidence type="ECO:0000256" key="3">
    <source>
        <dbReference type="ARBA" id="ARBA00022692"/>
    </source>
</evidence>
<feature type="transmembrane region" description="Helical" evidence="7">
    <location>
        <begin position="85"/>
        <end position="107"/>
    </location>
</feature>
<protein>
    <submittedName>
        <fullName evidence="8">YihY/virulence factor BrkB family protein</fullName>
    </submittedName>
</protein>
<evidence type="ECO:0000256" key="2">
    <source>
        <dbReference type="ARBA" id="ARBA00022475"/>
    </source>
</evidence>
<comment type="caution">
    <text evidence="8">The sequence shown here is derived from an EMBL/GenBank/DDBJ whole genome shotgun (WGS) entry which is preliminary data.</text>
</comment>
<dbReference type="PANTHER" id="PTHR30213:SF0">
    <property type="entry name" value="UPF0761 MEMBRANE PROTEIN YIHY"/>
    <property type="match status" value="1"/>
</dbReference>
<dbReference type="RefSeq" id="WP_202910635.1">
    <property type="nucleotide sequence ID" value="NZ_JALBUU010000004.1"/>
</dbReference>
<dbReference type="NCBIfam" id="TIGR00765">
    <property type="entry name" value="yihY_not_rbn"/>
    <property type="match status" value="1"/>
</dbReference>
<sequence length="358" mass="37639">MEASQRKLAGLAASVGLAAAGIRPRKAPAGGGPPQAPGGSGGGADPHGNRATAPQQLPARGWWDVLKRTALGVSEDRVLTEAAGVTFYALLALFPALTALVSLYGLVADPNTISNELQQASGILPGGGMQIIEERTRSLAAQQSGALGFGAIAGILAALWSANAGTKALFDALNIVYDEKEKRSFVWRTVVTMSFTLAGIVFLMLALSSVVVLPVVLNVIGGGGALEWALRLGRWPLLFLIVTVALACIYRYGPSRERAQWRWVSWGGAFAAFSWLVFSIAFSWYASNFGSYDKTYGPLGAVIGFMTWLWLSATVVLVGAELDAELERQTVADTTTGPERPMGQRGAAMADTVAKPGA</sequence>
<comment type="subcellular location">
    <subcellularLocation>
        <location evidence="1">Cell membrane</location>
        <topology evidence="1">Multi-pass membrane protein</topology>
    </subcellularLocation>
</comment>
<organism evidence="8 9">
    <name type="scientific">Teichococcus vastitatis</name>
    <dbReference type="NCBI Taxonomy" id="2307076"/>
    <lineage>
        <taxon>Bacteria</taxon>
        <taxon>Pseudomonadati</taxon>
        <taxon>Pseudomonadota</taxon>
        <taxon>Alphaproteobacteria</taxon>
        <taxon>Acetobacterales</taxon>
        <taxon>Roseomonadaceae</taxon>
        <taxon>Roseomonas</taxon>
    </lineage>
</organism>
<dbReference type="Pfam" id="PF03631">
    <property type="entry name" value="Virul_fac_BrkB"/>
    <property type="match status" value="1"/>
</dbReference>
<keyword evidence="5 7" id="KW-0472">Membrane</keyword>
<feature type="transmembrane region" description="Helical" evidence="7">
    <location>
        <begin position="298"/>
        <end position="320"/>
    </location>
</feature>
<proteinExistence type="predicted"/>
<keyword evidence="9" id="KW-1185">Reference proteome</keyword>
<keyword evidence="4 7" id="KW-1133">Transmembrane helix</keyword>
<feature type="transmembrane region" description="Helical" evidence="7">
    <location>
        <begin position="235"/>
        <end position="252"/>
    </location>
</feature>
<dbReference type="PIRSF" id="PIRSF035875">
    <property type="entry name" value="RNase_BN"/>
    <property type="match status" value="1"/>
</dbReference>
<feature type="transmembrane region" description="Helical" evidence="7">
    <location>
        <begin position="190"/>
        <end position="215"/>
    </location>
</feature>
<evidence type="ECO:0000256" key="4">
    <source>
        <dbReference type="ARBA" id="ARBA00022989"/>
    </source>
</evidence>
<keyword evidence="2" id="KW-1003">Cell membrane</keyword>
<accession>A0ABS9W072</accession>
<evidence type="ECO:0000256" key="1">
    <source>
        <dbReference type="ARBA" id="ARBA00004651"/>
    </source>
</evidence>
<keyword evidence="3 7" id="KW-0812">Transmembrane</keyword>
<dbReference type="InterPro" id="IPR017039">
    <property type="entry name" value="Virul_fac_BrkB"/>
</dbReference>
<evidence type="ECO:0000313" key="9">
    <source>
        <dbReference type="Proteomes" id="UP001201985"/>
    </source>
</evidence>